<feature type="region of interest" description="Disordered" evidence="1">
    <location>
        <begin position="1"/>
        <end position="34"/>
    </location>
</feature>
<sequence length="291" mass="33342">MPQRFTEPAQRARGRTITIQKQNPHHANWTPSRAPIPKVAEQKPIQPPPTPIPAPPRRALPIPIDGAAMVKARLHSARGKEHSAFLDLVEKALSFEAKRYATVSGDYLLCVQGTLGALLDHLDEATATCLALTCHSFYQLHRIRYPNSTSLQSQTTSKTSGKSEQFYLYEILKSWMPKELQYFAINNFNDGKYLTKKQCLKKVLEKNKGVHRFNKTGCWGIWDEGQEVAVLQYGAYQEVVFRLCHDKVKIKEREEYGGVKWQLVMDTPKQPWVKFALTDPRDWRQTPRILT</sequence>
<organism evidence="2 3">
    <name type="scientific">Phialocephala subalpina</name>
    <dbReference type="NCBI Taxonomy" id="576137"/>
    <lineage>
        <taxon>Eukaryota</taxon>
        <taxon>Fungi</taxon>
        <taxon>Dikarya</taxon>
        <taxon>Ascomycota</taxon>
        <taxon>Pezizomycotina</taxon>
        <taxon>Leotiomycetes</taxon>
        <taxon>Helotiales</taxon>
        <taxon>Mollisiaceae</taxon>
        <taxon>Phialocephala</taxon>
        <taxon>Phialocephala fortinii species complex</taxon>
    </lineage>
</organism>
<evidence type="ECO:0000256" key="1">
    <source>
        <dbReference type="SAM" id="MobiDB-lite"/>
    </source>
</evidence>
<dbReference type="AlphaFoldDB" id="A0A1L7WC45"/>
<accession>A0A1L7WC45</accession>
<dbReference type="EMBL" id="FJOG01000001">
    <property type="protein sequence ID" value="CZR50355.1"/>
    <property type="molecule type" value="Genomic_DNA"/>
</dbReference>
<dbReference type="OrthoDB" id="3555938at2759"/>
<keyword evidence="3" id="KW-1185">Reference proteome</keyword>
<protein>
    <submittedName>
        <fullName evidence="2">Uncharacterized protein</fullName>
    </submittedName>
</protein>
<gene>
    <name evidence="2" type="ORF">PAC_00227</name>
</gene>
<evidence type="ECO:0000313" key="2">
    <source>
        <dbReference type="EMBL" id="CZR50355.1"/>
    </source>
</evidence>
<proteinExistence type="predicted"/>
<reference evidence="2 3" key="1">
    <citation type="submission" date="2016-03" db="EMBL/GenBank/DDBJ databases">
        <authorList>
            <person name="Ploux O."/>
        </authorList>
    </citation>
    <scope>NUCLEOTIDE SEQUENCE [LARGE SCALE GENOMIC DNA]</scope>
    <source>
        <strain evidence="2 3">UAMH 11012</strain>
    </source>
</reference>
<dbReference type="Proteomes" id="UP000184330">
    <property type="component" value="Unassembled WGS sequence"/>
</dbReference>
<name>A0A1L7WC45_9HELO</name>
<evidence type="ECO:0000313" key="3">
    <source>
        <dbReference type="Proteomes" id="UP000184330"/>
    </source>
</evidence>